<protein>
    <submittedName>
        <fullName evidence="2">Uncharacterized protein</fullName>
    </submittedName>
</protein>
<proteinExistence type="predicted"/>
<name>A0A6M0H5F3_9CLOT</name>
<dbReference type="AlphaFoldDB" id="A0A6M0H5F3"/>
<dbReference type="RefSeq" id="WP_061996222.1">
    <property type="nucleotide sequence ID" value="NZ_JAAGPU010000012.1"/>
</dbReference>
<reference evidence="2 3" key="1">
    <citation type="submission" date="2020-02" db="EMBL/GenBank/DDBJ databases">
        <title>Genome assembly of a novel Clostridium senegalense strain.</title>
        <authorList>
            <person name="Gupta T.B."/>
            <person name="Jauregui R."/>
            <person name="Maclean P."/>
            <person name="Nawarathana A."/>
            <person name="Brightwell G."/>
        </authorList>
    </citation>
    <scope>NUCLEOTIDE SEQUENCE [LARGE SCALE GENOMIC DNA]</scope>
    <source>
        <strain evidence="2 3">AGRFS4</strain>
    </source>
</reference>
<gene>
    <name evidence="2" type="ORF">G3M99_08080</name>
</gene>
<organism evidence="2 3">
    <name type="scientific">Clostridium senegalense</name>
    <dbReference type="NCBI Taxonomy" id="1465809"/>
    <lineage>
        <taxon>Bacteria</taxon>
        <taxon>Bacillati</taxon>
        <taxon>Bacillota</taxon>
        <taxon>Clostridia</taxon>
        <taxon>Eubacteriales</taxon>
        <taxon>Clostridiaceae</taxon>
        <taxon>Clostridium</taxon>
    </lineage>
</organism>
<comment type="caution">
    <text evidence="2">The sequence shown here is derived from an EMBL/GenBank/DDBJ whole genome shotgun (WGS) entry which is preliminary data.</text>
</comment>
<keyword evidence="1" id="KW-0812">Transmembrane</keyword>
<evidence type="ECO:0000313" key="3">
    <source>
        <dbReference type="Proteomes" id="UP000481872"/>
    </source>
</evidence>
<keyword evidence="1" id="KW-1133">Transmembrane helix</keyword>
<dbReference type="Proteomes" id="UP000481872">
    <property type="component" value="Unassembled WGS sequence"/>
</dbReference>
<accession>A0A6M0H5F3</accession>
<keyword evidence="1" id="KW-0472">Membrane</keyword>
<sequence>MTLGILYLVLIFIFFYYGKKNYLQKAKRINKNLEEFNLDILKTYNSLNLNNQSRLLNGLTDIESYYFNSIMDNSFPYSQNINKVQTYMFHLEEIMKKLKILKRKQIKEDSLNNKLSY</sequence>
<evidence type="ECO:0000256" key="1">
    <source>
        <dbReference type="SAM" id="Phobius"/>
    </source>
</evidence>
<feature type="transmembrane region" description="Helical" evidence="1">
    <location>
        <begin position="6"/>
        <end position="23"/>
    </location>
</feature>
<evidence type="ECO:0000313" key="2">
    <source>
        <dbReference type="EMBL" id="NEU04812.1"/>
    </source>
</evidence>
<dbReference type="EMBL" id="JAAGPU010000012">
    <property type="protein sequence ID" value="NEU04812.1"/>
    <property type="molecule type" value="Genomic_DNA"/>
</dbReference>
<keyword evidence="3" id="KW-1185">Reference proteome</keyword>